<comment type="caution">
    <text evidence="6">The sequence shown here is derived from an EMBL/GenBank/DDBJ whole genome shotgun (WGS) entry which is preliminary data.</text>
</comment>
<keyword evidence="7" id="KW-1185">Reference proteome</keyword>
<dbReference type="Gene3D" id="6.10.140.2220">
    <property type="match status" value="1"/>
</dbReference>
<evidence type="ECO:0000256" key="4">
    <source>
        <dbReference type="PROSITE-ProRule" id="PRU00134"/>
    </source>
</evidence>
<dbReference type="InterPro" id="IPR002893">
    <property type="entry name" value="Znf_MYND"/>
</dbReference>
<evidence type="ECO:0000259" key="5">
    <source>
        <dbReference type="PROSITE" id="PS50865"/>
    </source>
</evidence>
<evidence type="ECO:0000256" key="1">
    <source>
        <dbReference type="ARBA" id="ARBA00022723"/>
    </source>
</evidence>
<keyword evidence="2 4" id="KW-0863">Zinc-finger</keyword>
<evidence type="ECO:0000256" key="3">
    <source>
        <dbReference type="ARBA" id="ARBA00022833"/>
    </source>
</evidence>
<dbReference type="Proteomes" id="UP001219525">
    <property type="component" value="Unassembled WGS sequence"/>
</dbReference>
<feature type="domain" description="MYND-type" evidence="5">
    <location>
        <begin position="422"/>
        <end position="463"/>
    </location>
</feature>
<gene>
    <name evidence="6" type="ORF">GGX14DRAFT_482808</name>
</gene>
<organism evidence="6 7">
    <name type="scientific">Mycena pura</name>
    <dbReference type="NCBI Taxonomy" id="153505"/>
    <lineage>
        <taxon>Eukaryota</taxon>
        <taxon>Fungi</taxon>
        <taxon>Dikarya</taxon>
        <taxon>Basidiomycota</taxon>
        <taxon>Agaricomycotina</taxon>
        <taxon>Agaricomycetes</taxon>
        <taxon>Agaricomycetidae</taxon>
        <taxon>Agaricales</taxon>
        <taxon>Marasmiineae</taxon>
        <taxon>Mycenaceae</taxon>
        <taxon>Mycena</taxon>
    </lineage>
</organism>
<protein>
    <recommendedName>
        <fullName evidence="5">MYND-type domain-containing protein</fullName>
    </recommendedName>
</protein>
<dbReference type="SUPFAM" id="SSF144232">
    <property type="entry name" value="HIT/MYND zinc finger-like"/>
    <property type="match status" value="1"/>
</dbReference>
<accession>A0AAD6XWR3</accession>
<reference evidence="6" key="1">
    <citation type="submission" date="2023-03" db="EMBL/GenBank/DDBJ databases">
        <title>Massive genome expansion in bonnet fungi (Mycena s.s.) driven by repeated elements and novel gene families across ecological guilds.</title>
        <authorList>
            <consortium name="Lawrence Berkeley National Laboratory"/>
            <person name="Harder C.B."/>
            <person name="Miyauchi S."/>
            <person name="Viragh M."/>
            <person name="Kuo A."/>
            <person name="Thoen E."/>
            <person name="Andreopoulos B."/>
            <person name="Lu D."/>
            <person name="Skrede I."/>
            <person name="Drula E."/>
            <person name="Henrissat B."/>
            <person name="Morin E."/>
            <person name="Kohler A."/>
            <person name="Barry K."/>
            <person name="LaButti K."/>
            <person name="Morin E."/>
            <person name="Salamov A."/>
            <person name="Lipzen A."/>
            <person name="Mereny Z."/>
            <person name="Hegedus B."/>
            <person name="Baldrian P."/>
            <person name="Stursova M."/>
            <person name="Weitz H."/>
            <person name="Taylor A."/>
            <person name="Grigoriev I.V."/>
            <person name="Nagy L.G."/>
            <person name="Martin F."/>
            <person name="Kauserud H."/>
        </authorList>
    </citation>
    <scope>NUCLEOTIDE SEQUENCE</scope>
    <source>
        <strain evidence="6">9144</strain>
    </source>
</reference>
<dbReference type="EMBL" id="JARJCW010000145">
    <property type="protein sequence ID" value="KAJ7190651.1"/>
    <property type="molecule type" value="Genomic_DNA"/>
</dbReference>
<sequence>MHPSLRLANLSGLSGSLRRLAIGAVRGSYDDIGALFDKLPYLPQSSLRLLGPVFYVTLDPADISTFHQLESSDASTVRTRLYAVLVSLLCITNLASRGAVPPEALHDLWPRIWSWIEFIETFRDNLPLDSTLYWFLYKGYIGFVKVLRENAEAHDQDTGFLPESSGMRAIISRAWRHALDTKEEHAMTEIGRLLAWDKAGANCAGPEHFDEFVSGAGSRTDLAALVVAQLRHSFPRPDSVATPDALSQLSGLLNLLWNAFNTHLDFRTALLNQGVITALTIVVRALTTSEQPQTDIFLNFVLQTLTRSLTYSESQVLITEALRAGLLRSLFSCGSRKNTAEINRYILCLLRERLPPCTVYFSVLSQLRTSLREVQDLDPVFYFARRDHLQHWQAFVDLVAERFEVVEVYRTGSLTALRACDNLECAKICSKRQLKRCSQCSVRLYCSLSCQKSDWRNEHRADCLNLRERHLAQSTRLSVRDMSFLRALMNHDYALKQEDIALDLLRFMHAHPSRLPHTRFDYSQGRCEVSIDRKSEDDLAIEALYPEDTARVRRSAGTMQMHLLGVGIREGQGMKMAWRMVSLRSASAEVYHGLRRIADSMLPPVDGRLVDLEPWLAKVRQLLKATMVSTH</sequence>
<evidence type="ECO:0000313" key="6">
    <source>
        <dbReference type="EMBL" id="KAJ7190651.1"/>
    </source>
</evidence>
<dbReference type="PROSITE" id="PS50865">
    <property type="entry name" value="ZF_MYND_2"/>
    <property type="match status" value="1"/>
</dbReference>
<dbReference type="Pfam" id="PF01753">
    <property type="entry name" value="zf-MYND"/>
    <property type="match status" value="1"/>
</dbReference>
<dbReference type="AlphaFoldDB" id="A0AAD6XWR3"/>
<keyword evidence="3" id="KW-0862">Zinc</keyword>
<dbReference type="GO" id="GO:0008270">
    <property type="term" value="F:zinc ion binding"/>
    <property type="evidence" value="ECO:0007669"/>
    <property type="project" value="UniProtKB-KW"/>
</dbReference>
<name>A0AAD6XWR3_9AGAR</name>
<keyword evidence="1" id="KW-0479">Metal-binding</keyword>
<evidence type="ECO:0000313" key="7">
    <source>
        <dbReference type="Proteomes" id="UP001219525"/>
    </source>
</evidence>
<proteinExistence type="predicted"/>
<evidence type="ECO:0000256" key="2">
    <source>
        <dbReference type="ARBA" id="ARBA00022771"/>
    </source>
</evidence>